<dbReference type="Gene3D" id="1.10.10.10">
    <property type="entry name" value="Winged helix-like DNA-binding domain superfamily/Winged helix DNA-binding domain"/>
    <property type="match status" value="1"/>
</dbReference>
<dbReference type="InterPro" id="IPR036390">
    <property type="entry name" value="WH_DNA-bd_sf"/>
</dbReference>
<keyword evidence="7" id="KW-1185">Reference proteome</keyword>
<protein>
    <submittedName>
        <fullName evidence="6">IclR family transcriptional regulator</fullName>
    </submittedName>
</protein>
<dbReference type="InterPro" id="IPR005471">
    <property type="entry name" value="Tscrpt_reg_IclR_N"/>
</dbReference>
<dbReference type="PANTHER" id="PTHR30136">
    <property type="entry name" value="HELIX-TURN-HELIX TRANSCRIPTIONAL REGULATOR, ICLR FAMILY"/>
    <property type="match status" value="1"/>
</dbReference>
<evidence type="ECO:0000256" key="3">
    <source>
        <dbReference type="ARBA" id="ARBA00023163"/>
    </source>
</evidence>
<dbReference type="InterPro" id="IPR014757">
    <property type="entry name" value="Tscrpt_reg_IclR_C"/>
</dbReference>
<keyword evidence="2" id="KW-0238">DNA-binding</keyword>
<accession>A0A512DJS9</accession>
<dbReference type="Pfam" id="PF09339">
    <property type="entry name" value="HTH_IclR"/>
    <property type="match status" value="1"/>
</dbReference>
<name>A0A512DJS9_9PROT</name>
<dbReference type="SMART" id="SM00346">
    <property type="entry name" value="HTH_ICLR"/>
    <property type="match status" value="1"/>
</dbReference>
<feature type="domain" description="IclR-ED" evidence="5">
    <location>
        <begin position="101"/>
        <end position="292"/>
    </location>
</feature>
<keyword evidence="3" id="KW-0804">Transcription</keyword>
<evidence type="ECO:0000259" key="5">
    <source>
        <dbReference type="PROSITE" id="PS51078"/>
    </source>
</evidence>
<dbReference type="GO" id="GO:0003677">
    <property type="term" value="F:DNA binding"/>
    <property type="evidence" value="ECO:0007669"/>
    <property type="project" value="UniProtKB-KW"/>
</dbReference>
<dbReference type="PROSITE" id="PS51078">
    <property type="entry name" value="ICLR_ED"/>
    <property type="match status" value="1"/>
</dbReference>
<evidence type="ECO:0000256" key="1">
    <source>
        <dbReference type="ARBA" id="ARBA00023015"/>
    </source>
</evidence>
<evidence type="ECO:0000259" key="4">
    <source>
        <dbReference type="PROSITE" id="PS51077"/>
    </source>
</evidence>
<dbReference type="EMBL" id="BJYZ01000003">
    <property type="protein sequence ID" value="GEO36737.1"/>
    <property type="molecule type" value="Genomic_DNA"/>
</dbReference>
<sequence>MTHHRSVHTIDIRECGDGTATMAGDQAGVLERPEKQQGTGTQTLLRGLALLECVADGIGDVKGIASRLGTPRSTTHRMLNSLVAERYLLHIPYKGYLLGPKLIQLGMKALEQRPLIALARPHIEALAMRTGDTVHLGVLEDGDVFYLDKIAGTRGLEMRSRVGRRMALASTSLGKGLLLGLPRDKWRQYYERAVDSEVGMPDRPSQDRPPLAPWPEFERRMASYVDRGWSFDLEENEIGIRCVGAPVRDVRDQVVAAVSVASAVPYMPDDRMAELGPVVRATAEAISKELGWKPE</sequence>
<dbReference type="GO" id="GO:0003700">
    <property type="term" value="F:DNA-binding transcription factor activity"/>
    <property type="evidence" value="ECO:0007669"/>
    <property type="project" value="TreeGrafter"/>
</dbReference>
<evidence type="ECO:0000313" key="6">
    <source>
        <dbReference type="EMBL" id="GEO36737.1"/>
    </source>
</evidence>
<dbReference type="Proteomes" id="UP000321523">
    <property type="component" value="Unassembled WGS sequence"/>
</dbReference>
<dbReference type="Gene3D" id="3.30.450.40">
    <property type="match status" value="1"/>
</dbReference>
<dbReference type="InterPro" id="IPR029016">
    <property type="entry name" value="GAF-like_dom_sf"/>
</dbReference>
<keyword evidence="1" id="KW-0805">Transcription regulation</keyword>
<evidence type="ECO:0000313" key="7">
    <source>
        <dbReference type="Proteomes" id="UP000321523"/>
    </source>
</evidence>
<gene>
    <name evidence="6" type="ORF">SAE02_08850</name>
</gene>
<dbReference type="Pfam" id="PF01614">
    <property type="entry name" value="IclR_C"/>
    <property type="match status" value="1"/>
</dbReference>
<proteinExistence type="predicted"/>
<dbReference type="InterPro" id="IPR050707">
    <property type="entry name" value="HTH_MetabolicPath_Reg"/>
</dbReference>
<comment type="caution">
    <text evidence="6">The sequence shown here is derived from an EMBL/GenBank/DDBJ whole genome shotgun (WGS) entry which is preliminary data.</text>
</comment>
<dbReference type="SUPFAM" id="SSF46785">
    <property type="entry name" value="Winged helix' DNA-binding domain"/>
    <property type="match status" value="1"/>
</dbReference>
<dbReference type="AlphaFoldDB" id="A0A512DJS9"/>
<organism evidence="6 7">
    <name type="scientific">Skermanella aerolata</name>
    <dbReference type="NCBI Taxonomy" id="393310"/>
    <lineage>
        <taxon>Bacteria</taxon>
        <taxon>Pseudomonadati</taxon>
        <taxon>Pseudomonadota</taxon>
        <taxon>Alphaproteobacteria</taxon>
        <taxon>Rhodospirillales</taxon>
        <taxon>Azospirillaceae</taxon>
        <taxon>Skermanella</taxon>
    </lineage>
</organism>
<dbReference type="PROSITE" id="PS51077">
    <property type="entry name" value="HTH_ICLR"/>
    <property type="match status" value="1"/>
</dbReference>
<dbReference type="PANTHER" id="PTHR30136:SF24">
    <property type="entry name" value="HTH-TYPE TRANSCRIPTIONAL REPRESSOR ALLR"/>
    <property type="match status" value="1"/>
</dbReference>
<dbReference type="SUPFAM" id="SSF55781">
    <property type="entry name" value="GAF domain-like"/>
    <property type="match status" value="1"/>
</dbReference>
<feature type="domain" description="HTH iclR-type" evidence="4">
    <location>
        <begin position="41"/>
        <end position="100"/>
    </location>
</feature>
<reference evidence="6 7" key="1">
    <citation type="submission" date="2019-07" db="EMBL/GenBank/DDBJ databases">
        <title>Whole genome shotgun sequence of Skermanella aerolata NBRC 106429.</title>
        <authorList>
            <person name="Hosoyama A."/>
            <person name="Uohara A."/>
            <person name="Ohji S."/>
            <person name="Ichikawa N."/>
        </authorList>
    </citation>
    <scope>NUCLEOTIDE SEQUENCE [LARGE SCALE GENOMIC DNA]</scope>
    <source>
        <strain evidence="6 7">NBRC 106429</strain>
    </source>
</reference>
<dbReference type="InterPro" id="IPR036388">
    <property type="entry name" value="WH-like_DNA-bd_sf"/>
</dbReference>
<dbReference type="GO" id="GO:0045892">
    <property type="term" value="P:negative regulation of DNA-templated transcription"/>
    <property type="evidence" value="ECO:0007669"/>
    <property type="project" value="TreeGrafter"/>
</dbReference>
<evidence type="ECO:0000256" key="2">
    <source>
        <dbReference type="ARBA" id="ARBA00023125"/>
    </source>
</evidence>